<feature type="domain" description="PAC" evidence="9">
    <location>
        <begin position="543"/>
        <end position="595"/>
    </location>
</feature>
<evidence type="ECO:0000256" key="3">
    <source>
        <dbReference type="ARBA" id="ARBA00022553"/>
    </source>
</evidence>
<dbReference type="SMART" id="SM00388">
    <property type="entry name" value="HisKA"/>
    <property type="match status" value="1"/>
</dbReference>
<dbReference type="Pfam" id="PF02518">
    <property type="entry name" value="HATPase_c"/>
    <property type="match status" value="1"/>
</dbReference>
<dbReference type="Gene3D" id="1.10.287.130">
    <property type="match status" value="1"/>
</dbReference>
<feature type="domain" description="PAC" evidence="9">
    <location>
        <begin position="150"/>
        <end position="208"/>
    </location>
</feature>
<evidence type="ECO:0000256" key="6">
    <source>
        <dbReference type="SAM" id="Coils"/>
    </source>
</evidence>
<dbReference type="PROSITE" id="PS50113">
    <property type="entry name" value="PAC"/>
    <property type="match status" value="2"/>
</dbReference>
<dbReference type="CDD" id="cd00130">
    <property type="entry name" value="PAS"/>
    <property type="match status" value="4"/>
</dbReference>
<dbReference type="InterPro" id="IPR035965">
    <property type="entry name" value="PAS-like_dom_sf"/>
</dbReference>
<dbReference type="EMBL" id="WUUU01000002">
    <property type="protein sequence ID" value="MXR19218.1"/>
    <property type="molecule type" value="Genomic_DNA"/>
</dbReference>
<feature type="domain" description="PAS" evidence="8">
    <location>
        <begin position="470"/>
        <end position="516"/>
    </location>
</feature>
<feature type="domain" description="PAS" evidence="8">
    <location>
        <begin position="220"/>
        <end position="290"/>
    </location>
</feature>
<dbReference type="InterPro" id="IPR000700">
    <property type="entry name" value="PAS-assoc_C"/>
</dbReference>
<dbReference type="InterPro" id="IPR052162">
    <property type="entry name" value="Sensor_kinase/Photoreceptor"/>
</dbReference>
<sequence>MDPSGPGDGITPDDVLRVLRHQSAPVSTADVCESFECSRQTVRRHLEALAEREQIRGKQVSESNAIWWANNRPHHVGLQGDDEQFRAFVSAVEDYAIFVLRPDGTVATWNEGAQRIKGYEDEAIIGEHFSTFYTDEDIAAGVPERNLETAAVEGRIEDEGWRVRADGSRFWANVTITATRNEYGELEGFTKVTRDMTERREYEQQLEAQAERLERQRDELEAELEDVFERVDDAFYALDDEFRFEHVNDRAAEYLGTSAGELLGRTPWEVIDVDEDDPLFAKYETALATQEPVSFERYSEPLGMWEMVRVYPSESGLSVYFRDITERKERERALRESEERYRSLTDDVLDTSDVGTFILDSEFNVVWVNEAVEEYFDLDREAILGRHKRAVIDEHVAGLFEAPQAFADRVTAAYEDNSYTEEFECHIVGDETHDERWLEHWSQPIQSGLYAGGRIEHYTDITQQKLRERELSWFKRAVEASGHAIYMTDADGEITYVNAAFEETTGYSAEEAIGETPTILQSGEHGATYYQTLWETIQKGDVWEEEITDHRKDGERYYAEQTIAPVTDENGEIDRFVAVQNDVTDRKRREQRLEELVERLDASNERLEQFAYAVSHDLQEPLRMVSSYLQLIERRYENDLDEDALEYLDFAVDGADRMTEMIDGLLEYSRIETQGSPDEPVDLEAVLEDVQADLRFQIEDNDAEITTEDLPAVRGDKRQLRQLFQNLVDNAIEYSGEGPPRVHISATRAGETWQISVRDDGIGIDPEDQERIFEIFQRLHTREEKEGTGIGLALCERIVTHHGGQIRVDSEPGAGTTFTISLPTVDDT</sequence>
<evidence type="ECO:0000256" key="4">
    <source>
        <dbReference type="ARBA" id="ARBA00022679"/>
    </source>
</evidence>
<dbReference type="Pfam" id="PF13426">
    <property type="entry name" value="PAS_9"/>
    <property type="match status" value="2"/>
</dbReference>
<dbReference type="PROSITE" id="PS50112">
    <property type="entry name" value="PAS"/>
    <property type="match status" value="4"/>
</dbReference>
<dbReference type="EC" id="2.7.13.3" evidence="2"/>
<dbReference type="PROSITE" id="PS50109">
    <property type="entry name" value="HIS_KIN"/>
    <property type="match status" value="1"/>
</dbReference>
<reference evidence="10 11" key="1">
    <citation type="submission" date="2019-12" db="EMBL/GenBank/DDBJ databases">
        <title>Isolation and characterization of three novel carbon monoxide-oxidizing members of Halobacteria from salione crusts and soils.</title>
        <authorList>
            <person name="Myers M.R."/>
            <person name="King G.M."/>
        </authorList>
    </citation>
    <scope>NUCLEOTIDE SEQUENCE [LARGE SCALE GENOMIC DNA]</scope>
    <source>
        <strain evidence="10 11">PCN9</strain>
    </source>
</reference>
<dbReference type="PANTHER" id="PTHR43304">
    <property type="entry name" value="PHYTOCHROME-LIKE PROTEIN CPH1"/>
    <property type="match status" value="1"/>
</dbReference>
<proteinExistence type="predicted"/>
<dbReference type="SUPFAM" id="SSF47384">
    <property type="entry name" value="Homodimeric domain of signal transducing histidine kinase"/>
    <property type="match status" value="1"/>
</dbReference>
<feature type="coiled-coil region" evidence="6">
    <location>
        <begin position="586"/>
        <end position="613"/>
    </location>
</feature>
<evidence type="ECO:0000256" key="1">
    <source>
        <dbReference type="ARBA" id="ARBA00000085"/>
    </source>
</evidence>
<dbReference type="Proteomes" id="UP000471521">
    <property type="component" value="Unassembled WGS sequence"/>
</dbReference>
<keyword evidence="3" id="KW-0597">Phosphoprotein</keyword>
<dbReference type="SMART" id="SM00091">
    <property type="entry name" value="PAS"/>
    <property type="match status" value="4"/>
</dbReference>
<keyword evidence="11" id="KW-1185">Reference proteome</keyword>
<gene>
    <name evidence="10" type="ORF">GRX66_00845</name>
</gene>
<dbReference type="RefSeq" id="WP_159524815.1">
    <property type="nucleotide sequence ID" value="NZ_WUUU01000002.1"/>
</dbReference>
<dbReference type="CDD" id="cd14686">
    <property type="entry name" value="bZIP"/>
    <property type="match status" value="1"/>
</dbReference>
<dbReference type="InterPro" id="IPR036097">
    <property type="entry name" value="HisK_dim/P_sf"/>
</dbReference>
<dbReference type="InterPro" id="IPR001610">
    <property type="entry name" value="PAC"/>
</dbReference>
<feature type="domain" description="Histidine kinase" evidence="7">
    <location>
        <begin position="613"/>
        <end position="826"/>
    </location>
</feature>
<protein>
    <recommendedName>
        <fullName evidence="2">histidine kinase</fullName>
        <ecNumber evidence="2">2.7.13.3</ecNumber>
    </recommendedName>
</protein>
<dbReference type="InterPro" id="IPR004358">
    <property type="entry name" value="Sig_transdc_His_kin-like_C"/>
</dbReference>
<dbReference type="GO" id="GO:0000155">
    <property type="term" value="F:phosphorelay sensor kinase activity"/>
    <property type="evidence" value="ECO:0007669"/>
    <property type="project" value="InterPro"/>
</dbReference>
<dbReference type="FunFam" id="3.30.565.10:FF:000006">
    <property type="entry name" value="Sensor histidine kinase WalK"/>
    <property type="match status" value="1"/>
</dbReference>
<feature type="domain" description="PAS" evidence="8">
    <location>
        <begin position="337"/>
        <end position="386"/>
    </location>
</feature>
<dbReference type="InterPro" id="IPR000014">
    <property type="entry name" value="PAS"/>
</dbReference>
<keyword evidence="5" id="KW-0418">Kinase</keyword>
<evidence type="ECO:0000259" key="9">
    <source>
        <dbReference type="PROSITE" id="PS50113"/>
    </source>
</evidence>
<evidence type="ECO:0000259" key="8">
    <source>
        <dbReference type="PROSITE" id="PS50112"/>
    </source>
</evidence>
<feature type="coiled-coil region" evidence="6">
    <location>
        <begin position="196"/>
        <end position="230"/>
    </location>
</feature>
<dbReference type="SMART" id="SM00387">
    <property type="entry name" value="HATPase_c"/>
    <property type="match status" value="1"/>
</dbReference>
<comment type="caution">
    <text evidence="10">The sequence shown here is derived from an EMBL/GenBank/DDBJ whole genome shotgun (WGS) entry which is preliminary data.</text>
</comment>
<dbReference type="NCBIfam" id="TIGR00229">
    <property type="entry name" value="sensory_box"/>
    <property type="match status" value="4"/>
</dbReference>
<keyword evidence="6" id="KW-0175">Coiled coil</keyword>
<dbReference type="CDD" id="cd00082">
    <property type="entry name" value="HisKA"/>
    <property type="match status" value="1"/>
</dbReference>
<comment type="catalytic activity">
    <reaction evidence="1">
        <text>ATP + protein L-histidine = ADP + protein N-phospho-L-histidine.</text>
        <dbReference type="EC" id="2.7.13.3"/>
    </reaction>
</comment>
<dbReference type="PANTHER" id="PTHR43304:SF1">
    <property type="entry name" value="PAC DOMAIN-CONTAINING PROTEIN"/>
    <property type="match status" value="1"/>
</dbReference>
<evidence type="ECO:0000259" key="7">
    <source>
        <dbReference type="PROSITE" id="PS50109"/>
    </source>
</evidence>
<dbReference type="InterPro" id="IPR013656">
    <property type="entry name" value="PAS_4"/>
</dbReference>
<dbReference type="OrthoDB" id="106630at2157"/>
<dbReference type="InterPro" id="IPR003594">
    <property type="entry name" value="HATPase_dom"/>
</dbReference>
<dbReference type="Pfam" id="PF08448">
    <property type="entry name" value="PAS_4"/>
    <property type="match status" value="2"/>
</dbReference>
<evidence type="ECO:0000313" key="11">
    <source>
        <dbReference type="Proteomes" id="UP000471521"/>
    </source>
</evidence>
<dbReference type="InterPro" id="IPR036890">
    <property type="entry name" value="HATPase_C_sf"/>
</dbReference>
<dbReference type="Gene3D" id="3.30.565.10">
    <property type="entry name" value="Histidine kinase-like ATPase, C-terminal domain"/>
    <property type="match status" value="1"/>
</dbReference>
<dbReference type="SMART" id="SM00086">
    <property type="entry name" value="PAC"/>
    <property type="match status" value="2"/>
</dbReference>
<organism evidence="10 11">
    <name type="scientific">Halobacterium bonnevillei</name>
    <dbReference type="NCBI Taxonomy" id="2692200"/>
    <lineage>
        <taxon>Archaea</taxon>
        <taxon>Methanobacteriati</taxon>
        <taxon>Methanobacteriota</taxon>
        <taxon>Stenosarchaea group</taxon>
        <taxon>Halobacteria</taxon>
        <taxon>Halobacteriales</taxon>
        <taxon>Halobacteriaceae</taxon>
        <taxon>Halobacterium</taxon>
    </lineage>
</organism>
<dbReference type="SUPFAM" id="SSF55785">
    <property type="entry name" value="PYP-like sensor domain (PAS domain)"/>
    <property type="match status" value="4"/>
</dbReference>
<dbReference type="PRINTS" id="PR00344">
    <property type="entry name" value="BCTRLSENSOR"/>
</dbReference>
<keyword evidence="4" id="KW-0808">Transferase</keyword>
<feature type="domain" description="PAS" evidence="8">
    <location>
        <begin position="81"/>
        <end position="137"/>
    </location>
</feature>
<evidence type="ECO:0000256" key="2">
    <source>
        <dbReference type="ARBA" id="ARBA00012438"/>
    </source>
</evidence>
<accession>A0A6B0SCW3</accession>
<dbReference type="Pfam" id="PF00512">
    <property type="entry name" value="HisKA"/>
    <property type="match status" value="1"/>
</dbReference>
<dbReference type="SUPFAM" id="SSF55874">
    <property type="entry name" value="ATPase domain of HSP90 chaperone/DNA topoisomerase II/histidine kinase"/>
    <property type="match status" value="1"/>
</dbReference>
<evidence type="ECO:0000256" key="5">
    <source>
        <dbReference type="ARBA" id="ARBA00022777"/>
    </source>
</evidence>
<name>A0A6B0SCW3_9EURY</name>
<dbReference type="Gene3D" id="3.30.450.20">
    <property type="entry name" value="PAS domain"/>
    <property type="match status" value="4"/>
</dbReference>
<dbReference type="AlphaFoldDB" id="A0A6B0SCW3"/>
<evidence type="ECO:0000313" key="10">
    <source>
        <dbReference type="EMBL" id="MXR19218.1"/>
    </source>
</evidence>
<dbReference type="InterPro" id="IPR003661">
    <property type="entry name" value="HisK_dim/P_dom"/>
</dbReference>
<dbReference type="InterPro" id="IPR005467">
    <property type="entry name" value="His_kinase_dom"/>
</dbReference>